<dbReference type="GO" id="GO:0000149">
    <property type="term" value="F:SNARE binding"/>
    <property type="evidence" value="ECO:0007669"/>
    <property type="project" value="TreeGrafter"/>
</dbReference>
<feature type="compositionally biased region" description="Polar residues" evidence="3">
    <location>
        <begin position="609"/>
        <end position="622"/>
    </location>
</feature>
<dbReference type="GO" id="GO:0048268">
    <property type="term" value="P:clathrin coat assembly"/>
    <property type="evidence" value="ECO:0007669"/>
    <property type="project" value="InterPro"/>
</dbReference>
<feature type="compositionally biased region" description="Pro residues" evidence="3">
    <location>
        <begin position="587"/>
        <end position="596"/>
    </location>
</feature>
<comment type="subcellular location">
    <subcellularLocation>
        <location evidence="1">Cytoplasm</location>
    </subcellularLocation>
</comment>
<keyword evidence="6" id="KW-1185">Reference proteome</keyword>
<organism evidence="5 6">
    <name type="scientific">Kwoniella pini CBS 10737</name>
    <dbReference type="NCBI Taxonomy" id="1296096"/>
    <lineage>
        <taxon>Eukaryota</taxon>
        <taxon>Fungi</taxon>
        <taxon>Dikarya</taxon>
        <taxon>Basidiomycota</taxon>
        <taxon>Agaricomycotina</taxon>
        <taxon>Tremellomycetes</taxon>
        <taxon>Tremellales</taxon>
        <taxon>Cryptococcaceae</taxon>
        <taxon>Kwoniella</taxon>
    </lineage>
</organism>
<proteinExistence type="predicted"/>
<dbReference type="GO" id="GO:0032050">
    <property type="term" value="F:clathrin heavy chain binding"/>
    <property type="evidence" value="ECO:0007669"/>
    <property type="project" value="TreeGrafter"/>
</dbReference>
<feature type="compositionally biased region" description="Polar residues" evidence="3">
    <location>
        <begin position="501"/>
        <end position="546"/>
    </location>
</feature>
<dbReference type="InterPro" id="IPR011417">
    <property type="entry name" value="ANTH_dom"/>
</dbReference>
<evidence type="ECO:0000256" key="1">
    <source>
        <dbReference type="ARBA" id="ARBA00004496"/>
    </source>
</evidence>
<feature type="domain" description="ENTH" evidence="4">
    <location>
        <begin position="1"/>
        <end position="127"/>
    </location>
</feature>
<dbReference type="PANTHER" id="PTHR22951">
    <property type="entry name" value="CLATHRIN ASSEMBLY PROTEIN"/>
    <property type="match status" value="1"/>
</dbReference>
<feature type="compositionally biased region" description="Polar residues" evidence="3">
    <location>
        <begin position="554"/>
        <end position="566"/>
    </location>
</feature>
<evidence type="ECO:0000313" key="5">
    <source>
        <dbReference type="EMBL" id="WWC72297.1"/>
    </source>
</evidence>
<dbReference type="Gene3D" id="1.25.40.90">
    <property type="match status" value="1"/>
</dbReference>
<dbReference type="GO" id="GO:0030136">
    <property type="term" value="C:clathrin-coated vesicle"/>
    <property type="evidence" value="ECO:0007669"/>
    <property type="project" value="InterPro"/>
</dbReference>
<feature type="compositionally biased region" description="Polar residues" evidence="3">
    <location>
        <begin position="746"/>
        <end position="804"/>
    </location>
</feature>
<dbReference type="Proteomes" id="UP000094020">
    <property type="component" value="Chromosome 8"/>
</dbReference>
<dbReference type="SUPFAM" id="SSF48464">
    <property type="entry name" value="ENTH/VHS domain"/>
    <property type="match status" value="1"/>
</dbReference>
<dbReference type="GO" id="GO:0005905">
    <property type="term" value="C:clathrin-coated pit"/>
    <property type="evidence" value="ECO:0007669"/>
    <property type="project" value="TreeGrafter"/>
</dbReference>
<reference evidence="5" key="1">
    <citation type="submission" date="2013-07" db="EMBL/GenBank/DDBJ databases">
        <authorList>
            <consortium name="The Broad Institute Genome Sequencing Platform"/>
            <person name="Cuomo C."/>
            <person name="Litvintseva A."/>
            <person name="Chen Y."/>
            <person name="Heitman J."/>
            <person name="Sun S."/>
            <person name="Springer D."/>
            <person name="Dromer F."/>
            <person name="Young S.K."/>
            <person name="Zeng Q."/>
            <person name="Gargeya S."/>
            <person name="Fitzgerald M."/>
            <person name="Abouelleil A."/>
            <person name="Alvarado L."/>
            <person name="Berlin A.M."/>
            <person name="Chapman S.B."/>
            <person name="Dewar J."/>
            <person name="Goldberg J."/>
            <person name="Griggs A."/>
            <person name="Gujja S."/>
            <person name="Hansen M."/>
            <person name="Howarth C."/>
            <person name="Imamovic A."/>
            <person name="Larimer J."/>
            <person name="McCowan C."/>
            <person name="Murphy C."/>
            <person name="Pearson M."/>
            <person name="Priest M."/>
            <person name="Roberts A."/>
            <person name="Saif S."/>
            <person name="Shea T."/>
            <person name="Sykes S."/>
            <person name="Wortman J."/>
            <person name="Nusbaum C."/>
            <person name="Birren B."/>
        </authorList>
    </citation>
    <scope>NUCLEOTIDE SEQUENCE</scope>
    <source>
        <strain evidence="5">CBS 10737</strain>
    </source>
</reference>
<dbReference type="SUPFAM" id="SSF89009">
    <property type="entry name" value="GAT-like domain"/>
    <property type="match status" value="1"/>
</dbReference>
<feature type="region of interest" description="Disordered" evidence="3">
    <location>
        <begin position="451"/>
        <end position="879"/>
    </location>
</feature>
<feature type="compositionally biased region" description="Low complexity" evidence="3">
    <location>
        <begin position="623"/>
        <end position="634"/>
    </location>
</feature>
<protein>
    <recommendedName>
        <fullName evidence="4">ENTH domain-containing protein</fullName>
    </recommendedName>
</protein>
<feature type="compositionally biased region" description="Pro residues" evidence="3">
    <location>
        <begin position="327"/>
        <end position="341"/>
    </location>
</feature>
<evidence type="ECO:0000256" key="3">
    <source>
        <dbReference type="SAM" id="MobiDB-lite"/>
    </source>
</evidence>
<feature type="compositionally biased region" description="Low complexity" evidence="3">
    <location>
        <begin position="458"/>
        <end position="479"/>
    </location>
</feature>
<dbReference type="RefSeq" id="XP_070059381.1">
    <property type="nucleotide sequence ID" value="XM_070203280.1"/>
</dbReference>
<sequence length="879" mass="94395">MSHNLDKIVKLACKPKNAPPKAKYIEVLIAATYSEDGSLQDIIRSLSLRLREANGAVVFKALLTIHQMLRSGATDNFLNLLSQQDMMKLRNIQGQNWEGFQPPASMSAYAAYLDSRIRSYKELKHDVVNQQTESNRKSDGQSANSKARKLRHLSVEKGLLREVKHVQKILDSLTQCRFYDDDLRDENTVLAFRMLVKDLLVLFQAGNEGVCNILEHYFEMSKVDATESFDIYKSFIKQTDRVVDYLGVAKKLNHVVNVPVPNLKHAPTGLVKALEEYLNDPNFENNRMEYKKSLGVVEGNPGREPSPAGRKSPPQSKPATSSSVSSAPPPAAAPSSPPPASAPSGASQKMQDFFDSIQSDQQPTMFGGPAQQINYNQMTMHGGQFNPFRQSMMMPQATGFGQMGMGMQPQITGFMPQQQPQGQLQPQQTGIMAFGGSGINQTQRQSMFPQMTGQPFMQPQQTGFVQPQLQQQQQQQQQQSTPFAHPQPQQPQQTGFLQPQSTGANPFRQSMMLNTNVTGAMSQPSSPFGHHQPSSPFQTQNQTTGVNGFGQIQRPGSTPAFSTTSPGPKPLTAQATGSKNPFAPAGGVPPPVPQVPKGPSMNELLMGGVNSQPTGGMSSPWSQQNGQQQPNQQHNGGGMSDIASAFSFENANKPKQDDFSSQFGSLSTNTGASSPSTTNPTSSSAFGSISSQPTGMTSLSSNPTGSTQGFLQPQQTGYGGSTIKPFKPTSTFGSSLLESLPPIQEPGSTPTKSPSNLSGIQNQSTGFPFSGAQSNGNQGLSPQMTGAPNPFRQSMFGSLGPNSTGQGQGQGQGMNSQITGFGTIGGGAFGIGSPFAGQNVPQQQQQQQQQRQGMNQFGMFGNAGQQGQGQGQNQQGSLI</sequence>
<evidence type="ECO:0000259" key="4">
    <source>
        <dbReference type="PROSITE" id="PS50942"/>
    </source>
</evidence>
<dbReference type="FunFam" id="1.25.40.90:FF:000036">
    <property type="entry name" value="Unplaced genomic scaffold supercont1.4, whole genome shotgun sequence"/>
    <property type="match status" value="1"/>
</dbReference>
<dbReference type="InterPro" id="IPR014712">
    <property type="entry name" value="ANTH_dom_sf"/>
</dbReference>
<dbReference type="CDD" id="cd16988">
    <property type="entry name" value="ANTH_N_YAP180"/>
    <property type="match status" value="1"/>
</dbReference>
<dbReference type="PANTHER" id="PTHR22951:SF5">
    <property type="entry name" value="PHOSPHATIDYLINOSITOL-BINDING CLATHRIN ASSEMBLY PROTEIN LAP"/>
    <property type="match status" value="1"/>
</dbReference>
<dbReference type="AlphaFoldDB" id="A0AAJ8L8R8"/>
<feature type="compositionally biased region" description="Low complexity" evidence="3">
    <location>
        <begin position="667"/>
        <end position="685"/>
    </location>
</feature>
<dbReference type="EMBL" id="CP144526">
    <property type="protein sequence ID" value="WWC72297.1"/>
    <property type="molecule type" value="Genomic_DNA"/>
</dbReference>
<accession>A0AAJ8L8R8</accession>
<evidence type="ECO:0000256" key="2">
    <source>
        <dbReference type="ARBA" id="ARBA00022490"/>
    </source>
</evidence>
<feature type="compositionally biased region" description="Low complexity" evidence="3">
    <location>
        <begin position="486"/>
        <end position="500"/>
    </location>
</feature>
<dbReference type="InterPro" id="IPR008942">
    <property type="entry name" value="ENTH_VHS"/>
</dbReference>
<reference evidence="5" key="2">
    <citation type="submission" date="2024-02" db="EMBL/GenBank/DDBJ databases">
        <title>Comparative genomics of Cryptococcus and Kwoniella reveals pathogenesis evolution and contrasting modes of karyotype evolution via chromosome fusion or intercentromeric recombination.</title>
        <authorList>
            <person name="Coelho M.A."/>
            <person name="David-Palma M."/>
            <person name="Shea T."/>
            <person name="Bowers K."/>
            <person name="McGinley-Smith S."/>
            <person name="Mohammad A.W."/>
            <person name="Gnirke A."/>
            <person name="Yurkov A.M."/>
            <person name="Nowrousian M."/>
            <person name="Sun S."/>
            <person name="Cuomo C.A."/>
            <person name="Heitman J."/>
        </authorList>
    </citation>
    <scope>NUCLEOTIDE SEQUENCE</scope>
    <source>
        <strain evidence="5">CBS 10737</strain>
    </source>
</reference>
<dbReference type="GO" id="GO:0072583">
    <property type="term" value="P:clathrin-dependent endocytosis"/>
    <property type="evidence" value="ECO:0007669"/>
    <property type="project" value="InterPro"/>
</dbReference>
<dbReference type="InterPro" id="IPR013809">
    <property type="entry name" value="ENTH"/>
</dbReference>
<feature type="region of interest" description="Disordered" evidence="3">
    <location>
        <begin position="296"/>
        <end position="347"/>
    </location>
</feature>
<feature type="compositionally biased region" description="Low complexity" evidence="3">
    <location>
        <begin position="317"/>
        <end position="326"/>
    </location>
</feature>
<dbReference type="GO" id="GO:0005546">
    <property type="term" value="F:phosphatidylinositol-4,5-bisphosphate binding"/>
    <property type="evidence" value="ECO:0007669"/>
    <property type="project" value="TreeGrafter"/>
</dbReference>
<evidence type="ECO:0000313" key="6">
    <source>
        <dbReference type="Proteomes" id="UP000094020"/>
    </source>
</evidence>
<feature type="region of interest" description="Disordered" evidence="3">
    <location>
        <begin position="128"/>
        <end position="148"/>
    </location>
</feature>
<dbReference type="KEGG" id="kpin:30173454"/>
<dbReference type="GO" id="GO:0006900">
    <property type="term" value="P:vesicle budding from membrane"/>
    <property type="evidence" value="ECO:0007669"/>
    <property type="project" value="TreeGrafter"/>
</dbReference>
<dbReference type="InterPro" id="IPR045192">
    <property type="entry name" value="AP180-like"/>
</dbReference>
<feature type="compositionally biased region" description="Polar residues" evidence="3">
    <location>
        <begin position="686"/>
        <end position="716"/>
    </location>
</feature>
<gene>
    <name evidence="5" type="ORF">I206_106259</name>
</gene>
<dbReference type="Gene3D" id="1.20.58.150">
    <property type="entry name" value="ANTH domain"/>
    <property type="match status" value="1"/>
</dbReference>
<feature type="compositionally biased region" description="Polar residues" evidence="3">
    <location>
        <begin position="728"/>
        <end position="737"/>
    </location>
</feature>
<feature type="compositionally biased region" description="Low complexity" evidence="3">
    <location>
        <begin position="831"/>
        <end position="863"/>
    </location>
</feature>
<dbReference type="PROSITE" id="PS50942">
    <property type="entry name" value="ENTH"/>
    <property type="match status" value="1"/>
</dbReference>
<dbReference type="Pfam" id="PF07651">
    <property type="entry name" value="ANTH"/>
    <property type="match status" value="1"/>
</dbReference>
<name>A0AAJ8L8R8_9TREE</name>
<dbReference type="SMART" id="SM00273">
    <property type="entry name" value="ENTH"/>
    <property type="match status" value="1"/>
</dbReference>
<dbReference type="FunFam" id="1.20.58.150:FF:000004">
    <property type="entry name" value="ENTH domain protein"/>
    <property type="match status" value="1"/>
</dbReference>
<dbReference type="GeneID" id="30173454"/>
<dbReference type="GO" id="GO:0005545">
    <property type="term" value="F:1-phosphatidylinositol binding"/>
    <property type="evidence" value="ECO:0007669"/>
    <property type="project" value="InterPro"/>
</dbReference>
<keyword evidence="2" id="KW-0963">Cytoplasm</keyword>